<protein>
    <submittedName>
        <fullName evidence="1">Uncharacterized protein</fullName>
    </submittedName>
</protein>
<organism evidence="1 2">
    <name type="scientific">Candidatus Abyssobacteria bacterium SURF_17</name>
    <dbReference type="NCBI Taxonomy" id="2093361"/>
    <lineage>
        <taxon>Bacteria</taxon>
        <taxon>Pseudomonadati</taxon>
        <taxon>Candidatus Hydrogenedentota</taxon>
        <taxon>Candidatus Abyssobacteria</taxon>
    </lineage>
</organism>
<dbReference type="EMBL" id="QZKI01000098">
    <property type="protein sequence ID" value="RJP67862.1"/>
    <property type="molecule type" value="Genomic_DNA"/>
</dbReference>
<evidence type="ECO:0000313" key="2">
    <source>
        <dbReference type="Proteomes" id="UP000285961"/>
    </source>
</evidence>
<reference evidence="1 2" key="1">
    <citation type="journal article" date="2017" name="ISME J.">
        <title>Energy and carbon metabolisms in a deep terrestrial subsurface fluid microbial community.</title>
        <authorList>
            <person name="Momper L."/>
            <person name="Jungbluth S.P."/>
            <person name="Lee M.D."/>
            <person name="Amend J.P."/>
        </authorList>
    </citation>
    <scope>NUCLEOTIDE SEQUENCE [LARGE SCALE GENOMIC DNA]</scope>
    <source>
        <strain evidence="1">SURF_17</strain>
    </source>
</reference>
<gene>
    <name evidence="1" type="ORF">C4532_14030</name>
</gene>
<comment type="caution">
    <text evidence="1">The sequence shown here is derived from an EMBL/GenBank/DDBJ whole genome shotgun (WGS) entry which is preliminary data.</text>
</comment>
<dbReference type="Proteomes" id="UP000285961">
    <property type="component" value="Unassembled WGS sequence"/>
</dbReference>
<proteinExistence type="predicted"/>
<sequence length="383" mass="43459">MRLRTVTSAASVKIAAYYLVWLALAPIVCLLCIGMDPVLAHASRSKPYAVVFRKHPGKNLPKYENAVRIISFGDSNYLLPADDTDPSRSKVYLAESIQDLLDAHNARPELGFIEWPFVGAAMFDYYCLYFEALKYSPQLIVVPVNWRWFGDYWRKEAVWFYPELAALVPQRNKSSSDHHDPLASRGISRVRQLEYKAYYYGLIPMGIKSWLVENAQSFFKLSPDGNASLKAQKVRELTLQLISEWGQEEISPKSTEKFTSDAAGVAATFPMIITDSNPTFRDLVAFVETVSEGKTQVLFYIWPMDKEYLANLGIWDQAAFDRSRERIIRATSGHNIRLVDLSGALEHEHFNDWLGHCTVEGRKKIGQALAPEIIAILKKSRAL</sequence>
<evidence type="ECO:0000313" key="1">
    <source>
        <dbReference type="EMBL" id="RJP67862.1"/>
    </source>
</evidence>
<accession>A0A419EUG9</accession>
<name>A0A419EUG9_9BACT</name>
<dbReference type="AlphaFoldDB" id="A0A419EUG9"/>